<comment type="cofactor">
    <cofactor evidence="1">
        <name>a divalent metal cation</name>
        <dbReference type="ChEBI" id="CHEBI:60240"/>
    </cofactor>
</comment>
<proteinExistence type="predicted"/>
<keyword evidence="5" id="KW-0460">Magnesium</keyword>
<evidence type="ECO:0000313" key="7">
    <source>
        <dbReference type="Proteomes" id="UP000075420"/>
    </source>
</evidence>
<sequence length="226" mass="24338">MTSVFPSLERARAVQQKFLRFGCAQLHDAAPEHSIVLELPIVARTPQNRVAGPVFPVSTHNDMLPCLLGLAEAPPGSVLFLHNSADEPLAVAGDIYVISARQQGLGGLIVDGAVRDVDFLQDLDFPVFSRSVTYVAAKQTDQRPPELPCAVQLGDVLLEPGDWIFGDSDGLLLIKRKNLGAVFNGAILVSQREEKLKAGILAGSTLAELSGLREFVSGEGQLRFTR</sequence>
<comment type="cofactor">
    <cofactor evidence="5">
        <name>Mg(2+)</name>
        <dbReference type="ChEBI" id="CHEBI:18420"/>
    </cofactor>
</comment>
<comment type="caution">
    <text evidence="6">The sequence shown here is derived from an EMBL/GenBank/DDBJ whole genome shotgun (WGS) entry which is preliminary data.</text>
</comment>
<dbReference type="Gene3D" id="3.50.30.40">
    <property type="entry name" value="Ribonuclease E inhibitor RraA/RraA-like"/>
    <property type="match status" value="1"/>
</dbReference>
<dbReference type="PANTHER" id="PTHR33254:SF4">
    <property type="entry name" value="4-HYDROXY-4-METHYL-2-OXOGLUTARATE ALDOLASE 3-RELATED"/>
    <property type="match status" value="1"/>
</dbReference>
<keyword evidence="5" id="KW-0479">Metal-binding</keyword>
<evidence type="ECO:0000256" key="3">
    <source>
        <dbReference type="ARBA" id="ARBA00029596"/>
    </source>
</evidence>
<evidence type="ECO:0000256" key="4">
    <source>
        <dbReference type="ARBA" id="ARBA00030169"/>
    </source>
</evidence>
<reference evidence="6 7" key="1">
    <citation type="submission" date="2014-02" db="EMBL/GenBank/DDBJ databases">
        <title>The small core and large imbalanced accessory genome model reveals a collaborative survival strategy of Sorangium cellulosum strains in nature.</title>
        <authorList>
            <person name="Han K."/>
            <person name="Peng R."/>
            <person name="Blom J."/>
            <person name="Li Y.-Z."/>
        </authorList>
    </citation>
    <scope>NUCLEOTIDE SEQUENCE [LARGE SCALE GENOMIC DNA]</scope>
    <source>
        <strain evidence="6 7">So0157-25</strain>
    </source>
</reference>
<dbReference type="CDD" id="cd16841">
    <property type="entry name" value="RraA_family"/>
    <property type="match status" value="1"/>
</dbReference>
<protein>
    <recommendedName>
        <fullName evidence="2">Putative 4-hydroxy-4-methyl-2-oxoglutarate aldolase</fullName>
    </recommendedName>
    <alternativeName>
        <fullName evidence="3">Regulator of ribonuclease activity homolog</fullName>
    </alternativeName>
    <alternativeName>
        <fullName evidence="4">RraA-like protein</fullName>
    </alternativeName>
</protein>
<evidence type="ECO:0000256" key="5">
    <source>
        <dbReference type="PIRSR" id="PIRSR605493-1"/>
    </source>
</evidence>
<feature type="binding site" evidence="5">
    <location>
        <position position="116"/>
    </location>
    <ligand>
        <name>Mg(2+)</name>
        <dbReference type="ChEBI" id="CHEBI:18420"/>
    </ligand>
</feature>
<name>A0A150PSB1_SORCE</name>
<evidence type="ECO:0000313" key="6">
    <source>
        <dbReference type="EMBL" id="KYF58366.1"/>
    </source>
</evidence>
<dbReference type="InterPro" id="IPR036704">
    <property type="entry name" value="RraA/RraA-like_sf"/>
</dbReference>
<feature type="binding site" evidence="5">
    <location>
        <position position="115"/>
    </location>
    <ligand>
        <name>substrate</name>
    </ligand>
</feature>
<dbReference type="GO" id="GO:0046872">
    <property type="term" value="F:metal ion binding"/>
    <property type="evidence" value="ECO:0007669"/>
    <property type="project" value="UniProtKB-KW"/>
</dbReference>
<gene>
    <name evidence="6" type="ORF">BE08_03255</name>
</gene>
<evidence type="ECO:0000256" key="2">
    <source>
        <dbReference type="ARBA" id="ARBA00016549"/>
    </source>
</evidence>
<organism evidence="6 7">
    <name type="scientific">Sorangium cellulosum</name>
    <name type="common">Polyangium cellulosum</name>
    <dbReference type="NCBI Taxonomy" id="56"/>
    <lineage>
        <taxon>Bacteria</taxon>
        <taxon>Pseudomonadati</taxon>
        <taxon>Myxococcota</taxon>
        <taxon>Polyangia</taxon>
        <taxon>Polyangiales</taxon>
        <taxon>Polyangiaceae</taxon>
        <taxon>Sorangium</taxon>
    </lineage>
</organism>
<dbReference type="PANTHER" id="PTHR33254">
    <property type="entry name" value="4-HYDROXY-4-METHYL-2-OXOGLUTARATE ALDOLASE 3-RELATED"/>
    <property type="match status" value="1"/>
</dbReference>
<dbReference type="Proteomes" id="UP000075420">
    <property type="component" value="Unassembled WGS sequence"/>
</dbReference>
<dbReference type="Pfam" id="PF03737">
    <property type="entry name" value="RraA-like"/>
    <property type="match status" value="1"/>
</dbReference>
<accession>A0A150PSB1</accession>
<dbReference type="SUPFAM" id="SSF89562">
    <property type="entry name" value="RraA-like"/>
    <property type="match status" value="1"/>
</dbReference>
<dbReference type="InterPro" id="IPR005493">
    <property type="entry name" value="RraA/RraA-like"/>
</dbReference>
<dbReference type="EMBL" id="JELY01000724">
    <property type="protein sequence ID" value="KYF58366.1"/>
    <property type="molecule type" value="Genomic_DNA"/>
</dbReference>
<evidence type="ECO:0000256" key="1">
    <source>
        <dbReference type="ARBA" id="ARBA00001968"/>
    </source>
</evidence>
<dbReference type="AlphaFoldDB" id="A0A150PSB1"/>